<dbReference type="GO" id="GO:0008270">
    <property type="term" value="F:zinc ion binding"/>
    <property type="evidence" value="ECO:0007669"/>
    <property type="project" value="UniProtKB-KW"/>
</dbReference>
<dbReference type="PANTHER" id="PTHR31286">
    <property type="entry name" value="GLYCINE-RICH CELL WALL STRUCTURAL PROTEIN 1.8-LIKE"/>
    <property type="match status" value="1"/>
</dbReference>
<dbReference type="PANTHER" id="PTHR31286:SF173">
    <property type="entry name" value="DUF4283 DOMAIN-CONTAINING PROTEIN"/>
    <property type="match status" value="1"/>
</dbReference>
<dbReference type="OrthoDB" id="996904at2759"/>
<evidence type="ECO:0000256" key="1">
    <source>
        <dbReference type="PROSITE-ProRule" id="PRU00047"/>
    </source>
</evidence>
<proteinExistence type="predicted"/>
<dbReference type="EMBL" id="JAIQCV010000011">
    <property type="protein sequence ID" value="KAH1047388.1"/>
    <property type="molecule type" value="Genomic_DNA"/>
</dbReference>
<dbReference type="PROSITE" id="PS50158">
    <property type="entry name" value="ZF_CCHC"/>
    <property type="match status" value="1"/>
</dbReference>
<keyword evidence="4" id="KW-1185">Reference proteome</keyword>
<sequence>MIGKVVRMDFNTDTRTRDRFARMSVYINLDKPLIAQVSVNGLYQKVEYEALPTICFTCGKYGHTKELCVLTQPETSLGKEKTDANPAKAVSREEGIVYGP</sequence>
<gene>
    <name evidence="3" type="ORF">J1N35_038172</name>
</gene>
<protein>
    <recommendedName>
        <fullName evidence="2">CCHC-type domain-containing protein</fullName>
    </recommendedName>
</protein>
<name>A0A9D3ZMF0_9ROSI</name>
<dbReference type="InterPro" id="IPR040256">
    <property type="entry name" value="At4g02000-like"/>
</dbReference>
<dbReference type="InterPro" id="IPR001878">
    <property type="entry name" value="Znf_CCHC"/>
</dbReference>
<dbReference type="AlphaFoldDB" id="A0A9D3ZMF0"/>
<dbReference type="GO" id="GO:0003676">
    <property type="term" value="F:nucleic acid binding"/>
    <property type="evidence" value="ECO:0007669"/>
    <property type="project" value="InterPro"/>
</dbReference>
<accession>A0A9D3ZMF0</accession>
<keyword evidence="1" id="KW-0862">Zinc</keyword>
<evidence type="ECO:0000259" key="2">
    <source>
        <dbReference type="PROSITE" id="PS50158"/>
    </source>
</evidence>
<dbReference type="Proteomes" id="UP000828251">
    <property type="component" value="Unassembled WGS sequence"/>
</dbReference>
<keyword evidence="1" id="KW-0863">Zinc-finger</keyword>
<comment type="caution">
    <text evidence="3">The sequence shown here is derived from an EMBL/GenBank/DDBJ whole genome shotgun (WGS) entry which is preliminary data.</text>
</comment>
<organism evidence="3 4">
    <name type="scientific">Gossypium stocksii</name>
    <dbReference type="NCBI Taxonomy" id="47602"/>
    <lineage>
        <taxon>Eukaryota</taxon>
        <taxon>Viridiplantae</taxon>
        <taxon>Streptophyta</taxon>
        <taxon>Embryophyta</taxon>
        <taxon>Tracheophyta</taxon>
        <taxon>Spermatophyta</taxon>
        <taxon>Magnoliopsida</taxon>
        <taxon>eudicotyledons</taxon>
        <taxon>Gunneridae</taxon>
        <taxon>Pentapetalae</taxon>
        <taxon>rosids</taxon>
        <taxon>malvids</taxon>
        <taxon>Malvales</taxon>
        <taxon>Malvaceae</taxon>
        <taxon>Malvoideae</taxon>
        <taxon>Gossypium</taxon>
    </lineage>
</organism>
<evidence type="ECO:0000313" key="4">
    <source>
        <dbReference type="Proteomes" id="UP000828251"/>
    </source>
</evidence>
<keyword evidence="1" id="KW-0479">Metal-binding</keyword>
<feature type="domain" description="CCHC-type" evidence="2">
    <location>
        <begin position="55"/>
        <end position="68"/>
    </location>
</feature>
<reference evidence="3 4" key="1">
    <citation type="journal article" date="2021" name="Plant Biotechnol. J.">
        <title>Multi-omics assisted identification of the key and species-specific regulatory components of drought-tolerant mechanisms in Gossypium stocksii.</title>
        <authorList>
            <person name="Yu D."/>
            <person name="Ke L."/>
            <person name="Zhang D."/>
            <person name="Wu Y."/>
            <person name="Sun Y."/>
            <person name="Mei J."/>
            <person name="Sun J."/>
            <person name="Sun Y."/>
        </authorList>
    </citation>
    <scope>NUCLEOTIDE SEQUENCE [LARGE SCALE GENOMIC DNA]</scope>
    <source>
        <strain evidence="4">cv. E1</strain>
        <tissue evidence="3">Leaf</tissue>
    </source>
</reference>
<evidence type="ECO:0000313" key="3">
    <source>
        <dbReference type="EMBL" id="KAH1047388.1"/>
    </source>
</evidence>